<proteinExistence type="predicted"/>
<keyword evidence="2" id="KW-1185">Reference proteome</keyword>
<name>A0ABW1G5X0_9ACTN</name>
<protein>
    <recommendedName>
        <fullName evidence="3">MBL fold metallo-hydrolase</fullName>
    </recommendedName>
</protein>
<organism evidence="1 2">
    <name type="scientific">Streptacidiphilus monticola</name>
    <dbReference type="NCBI Taxonomy" id="2161674"/>
    <lineage>
        <taxon>Bacteria</taxon>
        <taxon>Bacillati</taxon>
        <taxon>Actinomycetota</taxon>
        <taxon>Actinomycetes</taxon>
        <taxon>Kitasatosporales</taxon>
        <taxon>Streptomycetaceae</taxon>
        <taxon>Streptacidiphilus</taxon>
    </lineage>
</organism>
<comment type="caution">
    <text evidence="1">The sequence shown here is derived from an EMBL/GenBank/DDBJ whole genome shotgun (WGS) entry which is preliminary data.</text>
</comment>
<accession>A0ABW1G5X0</accession>
<evidence type="ECO:0008006" key="3">
    <source>
        <dbReference type="Google" id="ProtNLM"/>
    </source>
</evidence>
<evidence type="ECO:0000313" key="1">
    <source>
        <dbReference type="EMBL" id="MFC5910155.1"/>
    </source>
</evidence>
<dbReference type="Proteomes" id="UP001596174">
    <property type="component" value="Unassembled WGS sequence"/>
</dbReference>
<sequence length="67" mass="7380">MRLTFLGTTSNNGNCPTLYATDRGTLVVQGYRVTDPQARDQLRDLLPGETAVEIPRELLQFFSAHGG</sequence>
<reference evidence="2" key="1">
    <citation type="journal article" date="2019" name="Int. J. Syst. Evol. Microbiol.">
        <title>The Global Catalogue of Microorganisms (GCM) 10K type strain sequencing project: providing services to taxonomists for standard genome sequencing and annotation.</title>
        <authorList>
            <consortium name="The Broad Institute Genomics Platform"/>
            <consortium name="The Broad Institute Genome Sequencing Center for Infectious Disease"/>
            <person name="Wu L."/>
            <person name="Ma J."/>
        </authorList>
    </citation>
    <scope>NUCLEOTIDE SEQUENCE [LARGE SCALE GENOMIC DNA]</scope>
    <source>
        <strain evidence="2">JCM 4816</strain>
    </source>
</reference>
<evidence type="ECO:0000313" key="2">
    <source>
        <dbReference type="Proteomes" id="UP001596174"/>
    </source>
</evidence>
<gene>
    <name evidence="1" type="ORF">ACFP3V_23410</name>
</gene>
<dbReference type="RefSeq" id="WP_380586808.1">
    <property type="nucleotide sequence ID" value="NZ_JBHSQJ010000102.1"/>
</dbReference>
<dbReference type="EMBL" id="JBHSQJ010000102">
    <property type="protein sequence ID" value="MFC5910155.1"/>
    <property type="molecule type" value="Genomic_DNA"/>
</dbReference>